<geneLocation type="plasmid" evidence="2">
    <name>pEc_20COE13</name>
</geneLocation>
<dbReference type="AlphaFoldDB" id="A0A1P8VP81"/>
<keyword evidence="2" id="KW-0614">Plasmid</keyword>
<dbReference type="Gene3D" id="1.10.530.10">
    <property type="match status" value="1"/>
</dbReference>
<reference evidence="2" key="1">
    <citation type="journal article" date="2017" name="Lancet Infect. Dis.">
        <title>Prevalence of mcr-1 in Escherichia coli and Klebsiella pneumoniae recovered from bloodstream infections in China: A multicenter longitudinal study.</title>
        <authorList>
            <person name="Qiam J."/>
            <person name="Li X."/>
            <person name="Chen Y."/>
            <person name="Jiang Y."/>
            <person name="Zhou Z."/>
            <person name="Zhang H."/>
            <person name="Sun L."/>
            <person name="Ruan Z."/>
            <person name="Feng Y."/>
            <person name="Akova M."/>
            <person name="Yu Y."/>
        </authorList>
    </citation>
    <scope>NUCLEOTIDE SEQUENCE</scope>
    <source>
        <strain evidence="2">20COE13</strain>
        <plasmid evidence="2">pEc_20COE13</plasmid>
    </source>
</reference>
<proteinExistence type="predicted"/>
<gene>
    <name evidence="2" type="primary">virB1</name>
</gene>
<dbReference type="InterPro" id="IPR008258">
    <property type="entry name" value="Transglycosylase_SLT_dom_1"/>
</dbReference>
<organism evidence="2">
    <name type="scientific">Escherichia coli</name>
    <dbReference type="NCBI Taxonomy" id="562"/>
    <lineage>
        <taxon>Bacteria</taxon>
        <taxon>Pseudomonadati</taxon>
        <taxon>Pseudomonadota</taxon>
        <taxon>Gammaproteobacteria</taxon>
        <taxon>Enterobacterales</taxon>
        <taxon>Enterobacteriaceae</taxon>
        <taxon>Escherichia</taxon>
    </lineage>
</organism>
<accession>A0A1P8VP81</accession>
<evidence type="ECO:0000259" key="1">
    <source>
        <dbReference type="Pfam" id="PF01464"/>
    </source>
</evidence>
<feature type="domain" description="Transglycosylase SLT" evidence="1">
    <location>
        <begin position="14"/>
        <end position="140"/>
    </location>
</feature>
<evidence type="ECO:0000313" key="2">
    <source>
        <dbReference type="EMBL" id="APZ78421.1"/>
    </source>
</evidence>
<dbReference type="CDD" id="cd16892">
    <property type="entry name" value="LT_VirB1-like"/>
    <property type="match status" value="1"/>
</dbReference>
<dbReference type="RefSeq" id="WP_249929348.1">
    <property type="nucleotide sequence ID" value="NZ_CP024156.1"/>
</dbReference>
<protein>
    <submittedName>
        <fullName evidence="2">VirB1</fullName>
    </submittedName>
</protein>
<dbReference type="EMBL" id="KY012274">
    <property type="protein sequence ID" value="APZ78421.1"/>
    <property type="molecule type" value="Genomic_DNA"/>
</dbReference>
<dbReference type="InterPro" id="IPR023346">
    <property type="entry name" value="Lysozyme-like_dom_sf"/>
</dbReference>
<dbReference type="SUPFAM" id="SSF53955">
    <property type="entry name" value="Lysozyme-like"/>
    <property type="match status" value="1"/>
</dbReference>
<sequence length="232" mass="26248">MQLSAAVLAALISQCAPDVSPDTMNALIMTESGANPYVIANVSDGTSKYFKDEKGAIEYAEKLTAENKRFSAGLTQIYSKNFPSLNLTNKTVFDPCTNIKAGAAVLTDNYLRQKEGSSNQKILRALSLYYSGNESTGFIKEKKFNNTSYLERVIRNANNYIVPSIREKTDESEITPRTMKRKHHRTGMFLEILVNESQINFAVFYSGVFPVTNCLRCLCRWTRHRNKYHDRT</sequence>
<dbReference type="Pfam" id="PF01464">
    <property type="entry name" value="SLT"/>
    <property type="match status" value="1"/>
</dbReference>
<name>A0A1P8VP81_ECOLX</name>